<feature type="compositionally biased region" description="Basic and acidic residues" evidence="1">
    <location>
        <begin position="42"/>
        <end position="54"/>
    </location>
</feature>
<evidence type="ECO:0000256" key="1">
    <source>
        <dbReference type="SAM" id="MobiDB-lite"/>
    </source>
</evidence>
<gene>
    <name evidence="2" type="ORF">GGD41_000788</name>
</gene>
<dbReference type="EMBL" id="JACCAU010000001">
    <property type="protein sequence ID" value="NYH13560.1"/>
    <property type="molecule type" value="Genomic_DNA"/>
</dbReference>
<evidence type="ECO:0000313" key="2">
    <source>
        <dbReference type="EMBL" id="NYH13560.1"/>
    </source>
</evidence>
<sequence length="116" mass="13000">MAFKRDSRGEPIFPEDSRYNEVDRAIAAAARADSNGGLKMITHHDESNRPHRTFELQPGATKRGTWMAPYCGEIYQQLRICQKPPTMAQAAAFEASWRDAQKQIASGHITLPSLDI</sequence>
<accession>A0A7Y9W4G1</accession>
<protein>
    <submittedName>
        <fullName evidence="2">Uncharacterized protein</fullName>
    </submittedName>
</protein>
<dbReference type="RefSeq" id="WP_179703325.1">
    <property type="nucleotide sequence ID" value="NZ_JACCAU010000001.1"/>
</dbReference>
<dbReference type="AlphaFoldDB" id="A0A7Y9W4G1"/>
<comment type="caution">
    <text evidence="2">The sequence shown here is derived from an EMBL/GenBank/DDBJ whole genome shotgun (WGS) entry which is preliminary data.</text>
</comment>
<feature type="region of interest" description="Disordered" evidence="1">
    <location>
        <begin position="36"/>
        <end position="55"/>
    </location>
</feature>
<evidence type="ECO:0000313" key="3">
    <source>
        <dbReference type="Proteomes" id="UP000572540"/>
    </source>
</evidence>
<name>A0A7Y9W4G1_9BURK</name>
<reference evidence="2 3" key="1">
    <citation type="submission" date="2020-07" db="EMBL/GenBank/DDBJ databases">
        <title>Exploring microbial biodiversity for novel pathways involved in the catabolism of aromatic compounds derived from lignin.</title>
        <authorList>
            <person name="Elkins J."/>
        </authorList>
    </citation>
    <scope>NUCLEOTIDE SEQUENCE [LARGE SCALE GENOMIC DNA]</scope>
    <source>
        <strain evidence="2 3">H2C3B</strain>
    </source>
</reference>
<organism evidence="2 3">
    <name type="scientific">Paraburkholderia bryophila</name>
    <dbReference type="NCBI Taxonomy" id="420952"/>
    <lineage>
        <taxon>Bacteria</taxon>
        <taxon>Pseudomonadati</taxon>
        <taxon>Pseudomonadota</taxon>
        <taxon>Betaproteobacteria</taxon>
        <taxon>Burkholderiales</taxon>
        <taxon>Burkholderiaceae</taxon>
        <taxon>Paraburkholderia</taxon>
    </lineage>
</organism>
<dbReference type="Proteomes" id="UP000572540">
    <property type="component" value="Unassembled WGS sequence"/>
</dbReference>
<proteinExistence type="predicted"/>